<dbReference type="GO" id="GO:0016791">
    <property type="term" value="F:phosphatase activity"/>
    <property type="evidence" value="ECO:0007669"/>
    <property type="project" value="TreeGrafter"/>
</dbReference>
<reference evidence="2 3" key="1">
    <citation type="submission" date="2007-04" db="EMBL/GenBank/DDBJ databases">
        <title>Complete genome sequence of Burkholderia multivorans ATCC 17616.</title>
        <authorList>
            <person name="Ohtsubo Y."/>
            <person name="Yamashita A."/>
            <person name="Kurokawa K."/>
            <person name="Takami H."/>
            <person name="Yuhara S."/>
            <person name="Nishiyama E."/>
            <person name="Endo R."/>
            <person name="Miyazaki R."/>
            <person name="Ono A."/>
            <person name="Yano K."/>
            <person name="Ito M."/>
            <person name="Sota M."/>
            <person name="Yuji N."/>
            <person name="Hattori M."/>
            <person name="Tsuda M."/>
        </authorList>
    </citation>
    <scope>NUCLEOTIDE SEQUENCE [LARGE SCALE GENOMIC DNA]</scope>
    <source>
        <strain evidence="3">ATCC 17616 / 249</strain>
    </source>
</reference>
<dbReference type="SUPFAM" id="SSF56300">
    <property type="entry name" value="Metallo-dependent phosphatases"/>
    <property type="match status" value="1"/>
</dbReference>
<feature type="domain" description="Serine/threonine specific protein phosphatases" evidence="1">
    <location>
        <begin position="75"/>
        <end position="80"/>
    </location>
</feature>
<proteinExistence type="predicted"/>
<dbReference type="GO" id="GO:0005737">
    <property type="term" value="C:cytoplasm"/>
    <property type="evidence" value="ECO:0007669"/>
    <property type="project" value="TreeGrafter"/>
</dbReference>
<dbReference type="EMBL" id="AP009386">
    <property type="protein sequence ID" value="BAG45488.1"/>
    <property type="molecule type" value="Genomic_DNA"/>
</dbReference>
<evidence type="ECO:0000259" key="1">
    <source>
        <dbReference type="PROSITE" id="PS00125"/>
    </source>
</evidence>
<dbReference type="Gene3D" id="3.60.21.10">
    <property type="match status" value="1"/>
</dbReference>
<dbReference type="Pfam" id="PF00149">
    <property type="entry name" value="Metallophos"/>
    <property type="match status" value="1"/>
</dbReference>
<dbReference type="GO" id="GO:0110154">
    <property type="term" value="P:RNA decapping"/>
    <property type="evidence" value="ECO:0007669"/>
    <property type="project" value="TreeGrafter"/>
</dbReference>
<dbReference type="InterPro" id="IPR006186">
    <property type="entry name" value="Ser/Thr-sp_prot-phosphatase"/>
</dbReference>
<sequence length="243" mass="26411">MSASALLHRHPANVAGRDFVVGDLHGCVDALRALLREVRFDPARDRLFSVGDLVDRGPASETALELLDRPWCHVVRGNHEEVLSLVARGKLPADAWRGIGGDWGADLPPERLRAYAARVDALPLVRVIGEGATRFNVLHAEFFGSDADLDTGDYPPDVRERLIWGRDLVQGLVDPGWQAGLSLTCSGHTPVRVPQRIGAQWFIDTGAFAPAGRLTLAEPRTGQTWSITQAAARERGAAAWPLP</sequence>
<keyword evidence="3" id="KW-1185">Reference proteome</keyword>
<dbReference type="RefSeq" id="WP_006399414.1">
    <property type="nucleotide sequence ID" value="NC_010086.1"/>
</dbReference>
<dbReference type="Proteomes" id="UP000008815">
    <property type="component" value="Chromosome 2"/>
</dbReference>
<evidence type="ECO:0000313" key="2">
    <source>
        <dbReference type="EMBL" id="BAG45488.1"/>
    </source>
</evidence>
<dbReference type="InterPro" id="IPR029052">
    <property type="entry name" value="Metallo-depent_PP-like"/>
</dbReference>
<name>A0A0H3KKC3_BURM1</name>
<dbReference type="eggNOG" id="COG0639">
    <property type="taxonomic scope" value="Bacteria"/>
</dbReference>
<dbReference type="KEGG" id="bmj:BMULJ_03616"/>
<dbReference type="KEGG" id="bmu:Bmul_4899"/>
<dbReference type="HOGENOM" id="CLU_023125_1_0_4"/>
<dbReference type="PANTHER" id="PTHR42850">
    <property type="entry name" value="METALLOPHOSPHOESTERASE"/>
    <property type="match status" value="1"/>
</dbReference>
<dbReference type="GO" id="GO:0008803">
    <property type="term" value="F:bis(5'-nucleosyl)-tetraphosphatase (symmetrical) activity"/>
    <property type="evidence" value="ECO:0007669"/>
    <property type="project" value="TreeGrafter"/>
</dbReference>
<evidence type="ECO:0000313" key="3">
    <source>
        <dbReference type="Proteomes" id="UP000008815"/>
    </source>
</evidence>
<dbReference type="InterPro" id="IPR050126">
    <property type="entry name" value="Ap4A_hydrolase"/>
</dbReference>
<organism evidence="2 3">
    <name type="scientific">Burkholderia multivorans (strain ATCC 17616 / 249)</name>
    <dbReference type="NCBI Taxonomy" id="395019"/>
    <lineage>
        <taxon>Bacteria</taxon>
        <taxon>Pseudomonadati</taxon>
        <taxon>Pseudomonadota</taxon>
        <taxon>Betaproteobacteria</taxon>
        <taxon>Burkholderiales</taxon>
        <taxon>Burkholderiaceae</taxon>
        <taxon>Burkholderia</taxon>
        <taxon>Burkholderia cepacia complex</taxon>
    </lineage>
</organism>
<protein>
    <submittedName>
        <fullName evidence="2">Serine/threonine protein phosphatase 1</fullName>
    </submittedName>
</protein>
<dbReference type="PROSITE" id="PS00125">
    <property type="entry name" value="SER_THR_PHOSPHATASE"/>
    <property type="match status" value="1"/>
</dbReference>
<dbReference type="PANTHER" id="PTHR42850:SF10">
    <property type="entry name" value="SERINE_THREONINE-PROTEIN PHOSPHATASE 1"/>
    <property type="match status" value="1"/>
</dbReference>
<dbReference type="InterPro" id="IPR004843">
    <property type="entry name" value="Calcineurin-like_PHP"/>
</dbReference>
<dbReference type="AlphaFoldDB" id="A0A0H3KKC3"/>
<dbReference type="STRING" id="395019.BMULJ_03616"/>
<accession>A0A0H3KKC3</accession>
<gene>
    <name evidence="2" type="primary">pphA</name>
    <name evidence="2" type="ordered locus">BMULJ_03616</name>
</gene>